<organism evidence="5 6">
    <name type="scientific">Thalassotalea eurytherma</name>
    <dbReference type="NCBI Taxonomy" id="1144278"/>
    <lineage>
        <taxon>Bacteria</taxon>
        <taxon>Pseudomonadati</taxon>
        <taxon>Pseudomonadota</taxon>
        <taxon>Gammaproteobacteria</taxon>
        <taxon>Alteromonadales</taxon>
        <taxon>Colwelliaceae</taxon>
        <taxon>Thalassotalea</taxon>
    </lineage>
</organism>
<evidence type="ECO:0000256" key="2">
    <source>
        <dbReference type="ARBA" id="ARBA00023054"/>
    </source>
</evidence>
<keyword evidence="2 3" id="KW-0175">Coiled coil</keyword>
<comment type="subcellular location">
    <subcellularLocation>
        <location evidence="1">Cell envelope</location>
    </subcellularLocation>
</comment>
<comment type="caution">
    <text evidence="5">The sequence shown here is derived from an EMBL/GenBank/DDBJ whole genome shotgun (WGS) entry which is preliminary data.</text>
</comment>
<reference evidence="5 6" key="1">
    <citation type="submission" date="2023-03" db="EMBL/GenBank/DDBJ databases">
        <title>Draft genome sequence of Thalassotalea eurytherma JCM 18482T.</title>
        <authorList>
            <person name="Sawabe T."/>
        </authorList>
    </citation>
    <scope>NUCLEOTIDE SEQUENCE [LARGE SCALE GENOMIC DNA]</scope>
    <source>
        <strain evidence="5 6">JCM 18482</strain>
    </source>
</reference>
<gene>
    <name evidence="5" type="ORF">theurythT_11210</name>
</gene>
<dbReference type="Gene3D" id="2.40.30.170">
    <property type="match status" value="1"/>
</dbReference>
<keyword evidence="6" id="KW-1185">Reference proteome</keyword>
<feature type="coiled-coil region" evidence="3">
    <location>
        <begin position="86"/>
        <end position="120"/>
    </location>
</feature>
<dbReference type="Proteomes" id="UP001157133">
    <property type="component" value="Unassembled WGS sequence"/>
</dbReference>
<dbReference type="InterPro" id="IPR050465">
    <property type="entry name" value="UPF0194_transport"/>
</dbReference>
<evidence type="ECO:0000259" key="4">
    <source>
        <dbReference type="Pfam" id="PF25990"/>
    </source>
</evidence>
<feature type="domain" description="YknX-like beta-barrel" evidence="4">
    <location>
        <begin position="245"/>
        <end position="324"/>
    </location>
</feature>
<dbReference type="EMBL" id="BSSU01000005">
    <property type="protein sequence ID" value="GLX81669.1"/>
    <property type="molecule type" value="Genomic_DNA"/>
</dbReference>
<evidence type="ECO:0000313" key="5">
    <source>
        <dbReference type="EMBL" id="GLX81669.1"/>
    </source>
</evidence>
<accession>A0ABQ6H2F8</accession>
<dbReference type="InterPro" id="IPR058636">
    <property type="entry name" value="Beta-barrel_YknX"/>
</dbReference>
<protein>
    <recommendedName>
        <fullName evidence="4">YknX-like beta-barrel domain-containing protein</fullName>
    </recommendedName>
</protein>
<dbReference type="PROSITE" id="PS51257">
    <property type="entry name" value="PROKAR_LIPOPROTEIN"/>
    <property type="match status" value="1"/>
</dbReference>
<name>A0ABQ6H2F8_9GAMM</name>
<evidence type="ECO:0000313" key="6">
    <source>
        <dbReference type="Proteomes" id="UP001157133"/>
    </source>
</evidence>
<dbReference type="Pfam" id="PF25990">
    <property type="entry name" value="Beta-barrel_YknX"/>
    <property type="match status" value="1"/>
</dbReference>
<evidence type="ECO:0000256" key="1">
    <source>
        <dbReference type="ARBA" id="ARBA00004196"/>
    </source>
</evidence>
<proteinExistence type="predicted"/>
<sequence length="386" mass="43193">MLARTLMFSCLFALLGCEKANVVAIKTESLKQVVLASGELESKQTQYIAPPAISRMWQYQIKSLAPENSKIEQGQVVVSFDDKQVVERLVEENGKLTQAKKELENKVLKEQEKEQELILTLAEKQMDFDKAQRRANIIDNSQSDNDRKKSQIDFTIAKAELVLAKRKLAFHKKNSASNLNRLKAKVSRISGEVALLKSDIERLKVKSPINGLAIYRANWQGEKPAVGENIQFGQPVVEIAVIEAMQLRAQITEPDSGKVALGQVVDIYLDTAKDKVYKGEVVELGRVFRDKSYQDRSRVFDVIIDINDIDLEVMKPGMSARIEVISSVFENHLTLPVQAIQKSESGYYVVKDSFLGEKQIPVSVMRVISGRALVSGDISEGLEVNL</sequence>
<dbReference type="PANTHER" id="PTHR32347:SF23">
    <property type="entry name" value="BLL5650 PROTEIN"/>
    <property type="match status" value="1"/>
</dbReference>
<dbReference type="PANTHER" id="PTHR32347">
    <property type="entry name" value="EFFLUX SYSTEM COMPONENT YKNX-RELATED"/>
    <property type="match status" value="1"/>
</dbReference>
<evidence type="ECO:0000256" key="3">
    <source>
        <dbReference type="SAM" id="Coils"/>
    </source>
</evidence>